<dbReference type="AlphaFoldDB" id="A0A8C1GRC9"/>
<feature type="transmembrane region" description="Helical" evidence="12">
    <location>
        <begin position="376"/>
        <end position="396"/>
    </location>
</feature>
<comment type="subcellular location">
    <subcellularLocation>
        <location evidence="1">Cell membrane</location>
        <topology evidence="1">Multi-pass membrane protein</topology>
    </subcellularLocation>
</comment>
<feature type="transmembrane region" description="Helical" evidence="12">
    <location>
        <begin position="133"/>
        <end position="154"/>
    </location>
</feature>
<evidence type="ECO:0000256" key="12">
    <source>
        <dbReference type="SAM" id="Phobius"/>
    </source>
</evidence>
<feature type="transmembrane region" description="Helical" evidence="12">
    <location>
        <begin position="13"/>
        <end position="38"/>
    </location>
</feature>
<feature type="transmembrane region" description="Helical" evidence="12">
    <location>
        <begin position="466"/>
        <end position="489"/>
    </location>
</feature>
<keyword evidence="14" id="KW-1185">Reference proteome</keyword>
<evidence type="ECO:0000256" key="7">
    <source>
        <dbReference type="ARBA" id="ARBA00023180"/>
    </source>
</evidence>
<dbReference type="PANTHER" id="PTHR20766:SF7">
    <property type="entry name" value="SOLUTE CARRIER FAMILY 43 (AMINO ACID SYSTEM L TRANSPORTER), MEMBER 1A"/>
    <property type="match status" value="1"/>
</dbReference>
<evidence type="ECO:0000256" key="4">
    <source>
        <dbReference type="ARBA" id="ARBA00022692"/>
    </source>
</evidence>
<feature type="transmembrane region" description="Helical" evidence="12">
    <location>
        <begin position="402"/>
        <end position="427"/>
    </location>
</feature>
<proteinExistence type="inferred from homology"/>
<keyword evidence="4 12" id="KW-0812">Transmembrane</keyword>
<comment type="catalytic activity">
    <reaction evidence="9">
        <text>L-methionine(in) = L-methionine(out)</text>
        <dbReference type="Rhea" id="RHEA:70939"/>
        <dbReference type="ChEBI" id="CHEBI:57844"/>
    </reaction>
</comment>
<dbReference type="GO" id="GO:0015175">
    <property type="term" value="F:neutral L-amino acid transmembrane transporter activity"/>
    <property type="evidence" value="ECO:0007669"/>
    <property type="project" value="TreeGrafter"/>
</dbReference>
<dbReference type="InterPro" id="IPR036259">
    <property type="entry name" value="MFS_trans_sf"/>
</dbReference>
<comment type="catalytic activity">
    <reaction evidence="10">
        <text>L-isoleucine(in) = L-isoleucine(out)</text>
        <dbReference type="Rhea" id="RHEA:70943"/>
        <dbReference type="ChEBI" id="CHEBI:58045"/>
    </reaction>
</comment>
<sequence>MAPSVSLAYRRRWWMAVTAVLENLSCSAVLLGWGSLLIMLKGQGFYSHLCTENKTEIVNASEPDDWLSCVEQEEMLNLGFTIGSFLLSAATLPLGILMDRFGPRPLRLGGSACFAFSCVMMSISAYHPEVLSALIFLALSLNGFGGICLTFTSLTLPNMFGSLSSTVMSLMIGSYASSAVTFPGVKLIYDAGVSFNVIMWMWAGLATLVFLNCFLNWPAEGFATPEEIEKLMHSAENHKLSVEEATRETEKLPAVAQDAQSSVPFRRSVFSPIFLWSLITMGMTQLRIIFFMGAMNKMLEFLVTHGKEHRKPSYQTDTCSLYSLKLPSVQLTHNAFLSCLASEELKHEAEAKGEMNLSYSVAVPKRDGKIQKLTNAMRAFIFTNVLLMLFGILSLIDNLPLQILTFILHTMVRGFIHSCCGGLYAAVYPSNHFGTLTGLQSMISAVVALLQQPLFIIMVGHQNGDAYWINVGLLILSFSGFLLPGYLFYHRTQLLQMKAAGKANGHTLVENQAVNQPLVNGHSNGHVPQEA</sequence>
<evidence type="ECO:0000256" key="6">
    <source>
        <dbReference type="ARBA" id="ARBA00023136"/>
    </source>
</evidence>
<name>A0A8C1GRC9_CYPCA</name>
<comment type="catalytic activity">
    <reaction evidence="11">
        <text>L-leucine(in) = L-leucine(out)</text>
        <dbReference type="Rhea" id="RHEA:73011"/>
        <dbReference type="ChEBI" id="CHEBI:57427"/>
    </reaction>
</comment>
<dbReference type="Proteomes" id="UP000694427">
    <property type="component" value="Unplaced"/>
</dbReference>
<evidence type="ECO:0000256" key="9">
    <source>
        <dbReference type="ARBA" id="ARBA00036530"/>
    </source>
</evidence>
<dbReference type="FunFam" id="1.20.1250.20:FF:000203">
    <property type="entry name" value="Large neutral amino acids transporter small subunit 4"/>
    <property type="match status" value="1"/>
</dbReference>
<comment type="similarity">
    <text evidence="2">Belongs to the SLC43A transporter (TC 2.A.1.44) family.</text>
</comment>
<dbReference type="Ensembl" id="ENSCCRT00010012034.1">
    <property type="protein sequence ID" value="ENSCCRP00010011052.1"/>
    <property type="gene ID" value="ENSCCRG00010004669.1"/>
</dbReference>
<dbReference type="SUPFAM" id="SSF103473">
    <property type="entry name" value="MFS general substrate transporter"/>
    <property type="match status" value="2"/>
</dbReference>
<keyword evidence="7" id="KW-0325">Glycoprotein</keyword>
<feature type="transmembrane region" description="Helical" evidence="12">
    <location>
        <begin position="273"/>
        <end position="292"/>
    </location>
</feature>
<gene>
    <name evidence="13" type="primary">slc43a1a</name>
</gene>
<dbReference type="GO" id="GO:0015179">
    <property type="term" value="F:L-amino acid transmembrane transporter activity"/>
    <property type="evidence" value="ECO:0007669"/>
    <property type="project" value="TreeGrafter"/>
</dbReference>
<evidence type="ECO:0000313" key="13">
    <source>
        <dbReference type="Ensembl" id="ENSCCRP00010011052.1"/>
    </source>
</evidence>
<dbReference type="Gene3D" id="1.20.1250.20">
    <property type="entry name" value="MFS general substrate transporter like domains"/>
    <property type="match status" value="1"/>
</dbReference>
<evidence type="ECO:0000256" key="10">
    <source>
        <dbReference type="ARBA" id="ARBA00036777"/>
    </source>
</evidence>
<evidence type="ECO:0000256" key="8">
    <source>
        <dbReference type="ARBA" id="ARBA00036466"/>
    </source>
</evidence>
<feature type="transmembrane region" description="Helical" evidence="12">
    <location>
        <begin position="108"/>
        <end position="126"/>
    </location>
</feature>
<evidence type="ECO:0008006" key="15">
    <source>
        <dbReference type="Google" id="ProtNLM"/>
    </source>
</evidence>
<feature type="transmembrane region" description="Helical" evidence="12">
    <location>
        <begin position="166"/>
        <end position="185"/>
    </location>
</feature>
<dbReference type="InterPro" id="IPR011701">
    <property type="entry name" value="MFS"/>
</dbReference>
<evidence type="ECO:0000256" key="1">
    <source>
        <dbReference type="ARBA" id="ARBA00004651"/>
    </source>
</evidence>
<dbReference type="GO" id="GO:0005886">
    <property type="term" value="C:plasma membrane"/>
    <property type="evidence" value="ECO:0007669"/>
    <property type="project" value="UniProtKB-SubCell"/>
</dbReference>
<evidence type="ECO:0000313" key="14">
    <source>
        <dbReference type="Proteomes" id="UP000694427"/>
    </source>
</evidence>
<evidence type="ECO:0000256" key="3">
    <source>
        <dbReference type="ARBA" id="ARBA00022475"/>
    </source>
</evidence>
<feature type="transmembrane region" description="Helical" evidence="12">
    <location>
        <begin position="76"/>
        <end position="96"/>
    </location>
</feature>
<evidence type="ECO:0000256" key="2">
    <source>
        <dbReference type="ARBA" id="ARBA00006595"/>
    </source>
</evidence>
<keyword evidence="5 12" id="KW-1133">Transmembrane helix</keyword>
<reference evidence="13" key="2">
    <citation type="submission" date="2025-09" db="UniProtKB">
        <authorList>
            <consortium name="Ensembl"/>
        </authorList>
    </citation>
    <scope>IDENTIFICATION</scope>
</reference>
<evidence type="ECO:0000256" key="11">
    <source>
        <dbReference type="ARBA" id="ARBA00036887"/>
    </source>
</evidence>
<organism evidence="13 14">
    <name type="scientific">Cyprinus carpio</name>
    <name type="common">Common carp</name>
    <dbReference type="NCBI Taxonomy" id="7962"/>
    <lineage>
        <taxon>Eukaryota</taxon>
        <taxon>Metazoa</taxon>
        <taxon>Chordata</taxon>
        <taxon>Craniata</taxon>
        <taxon>Vertebrata</taxon>
        <taxon>Euteleostomi</taxon>
        <taxon>Actinopterygii</taxon>
        <taxon>Neopterygii</taxon>
        <taxon>Teleostei</taxon>
        <taxon>Ostariophysi</taxon>
        <taxon>Cypriniformes</taxon>
        <taxon>Cyprinidae</taxon>
        <taxon>Cyprininae</taxon>
        <taxon>Cyprinus</taxon>
    </lineage>
</organism>
<reference evidence="13" key="1">
    <citation type="submission" date="2025-08" db="UniProtKB">
        <authorList>
            <consortium name="Ensembl"/>
        </authorList>
    </citation>
    <scope>IDENTIFICATION</scope>
</reference>
<accession>A0A8C1GRC9</accession>
<keyword evidence="6 12" id="KW-0472">Membrane</keyword>
<comment type="catalytic activity">
    <reaction evidence="8">
        <text>L-phenylalanine(in) = L-phenylalanine(out)</text>
        <dbReference type="Rhea" id="RHEA:27950"/>
        <dbReference type="ChEBI" id="CHEBI:58095"/>
    </reaction>
</comment>
<dbReference type="PANTHER" id="PTHR20766">
    <property type="entry name" value="LARGE NEUTRAL AMINO ACIDS TRANSPORTER SMALL SUBUNIT 4-LIKE ISOFORM X1"/>
    <property type="match status" value="1"/>
</dbReference>
<protein>
    <recommendedName>
        <fullName evidence="15">Solute carrier family 43 member 1a</fullName>
    </recommendedName>
</protein>
<feature type="transmembrane region" description="Helical" evidence="12">
    <location>
        <begin position="197"/>
        <end position="217"/>
    </location>
</feature>
<dbReference type="Pfam" id="PF07690">
    <property type="entry name" value="MFS_1"/>
    <property type="match status" value="1"/>
</dbReference>
<keyword evidence="3" id="KW-1003">Cell membrane</keyword>
<feature type="transmembrane region" description="Helical" evidence="12">
    <location>
        <begin position="439"/>
        <end position="460"/>
    </location>
</feature>
<evidence type="ECO:0000256" key="5">
    <source>
        <dbReference type="ARBA" id="ARBA00022989"/>
    </source>
</evidence>